<dbReference type="Gene3D" id="3.40.50.10490">
    <property type="entry name" value="Glucose-6-phosphate isomerase like protein, domain 1"/>
    <property type="match status" value="1"/>
</dbReference>
<dbReference type="OMA" id="EDMILWN"/>
<dbReference type="PANTHER" id="PTHR30514">
    <property type="entry name" value="GLUCOKINASE"/>
    <property type="match status" value="1"/>
</dbReference>
<dbReference type="AlphaFoldDB" id="A0A0E2UAE7"/>
<dbReference type="InterPro" id="IPR009057">
    <property type="entry name" value="Homeodomain-like_sf"/>
</dbReference>
<dbReference type="InterPro" id="IPR047640">
    <property type="entry name" value="RpiR-like"/>
</dbReference>
<dbReference type="Gene3D" id="1.10.10.10">
    <property type="entry name" value="Winged helix-like DNA-binding domain superfamily/Winged helix DNA-binding domain"/>
    <property type="match status" value="1"/>
</dbReference>
<keyword evidence="3" id="KW-0804">Transcription</keyword>
<dbReference type="PROSITE" id="PS51464">
    <property type="entry name" value="SIS"/>
    <property type="match status" value="1"/>
</dbReference>
<keyword evidence="2" id="KW-0238">DNA-binding</keyword>
<dbReference type="CDD" id="cd05013">
    <property type="entry name" value="SIS_RpiR"/>
    <property type="match status" value="1"/>
</dbReference>
<evidence type="ECO:0000313" key="5">
    <source>
        <dbReference type="Proteomes" id="UP001180515"/>
    </source>
</evidence>
<proteinExistence type="predicted"/>
<dbReference type="InterPro" id="IPR036388">
    <property type="entry name" value="WH-like_DNA-bd_sf"/>
</dbReference>
<dbReference type="Pfam" id="PF01380">
    <property type="entry name" value="SIS"/>
    <property type="match status" value="1"/>
</dbReference>
<keyword evidence="1" id="KW-0805">Transcription regulation</keyword>
<dbReference type="eggNOG" id="COG1737">
    <property type="taxonomic scope" value="Bacteria"/>
</dbReference>
<dbReference type="GO" id="GO:0003700">
    <property type="term" value="F:DNA-binding transcription factor activity"/>
    <property type="evidence" value="ECO:0007669"/>
    <property type="project" value="InterPro"/>
</dbReference>
<dbReference type="SUPFAM" id="SSF46689">
    <property type="entry name" value="Homeodomain-like"/>
    <property type="match status" value="1"/>
</dbReference>
<sequence>MTKKLQIKAKIEDAFSQMTPLEMSIGHFFIDNDLDEAHISSRLIVQRLHVSQAALTRFAKKCGYSGYRSFTFDYLQAIQASESTFQDINRDVTKRVLVDYDTLINKTYSLVDEEKLQSLAEQVDQAERIYFYGKGSSALVAQEMKLRFMRLGIICDAYSDTDGFTWANSLVNKNCLVIGFSLSGNTTSVIKALEKAAANGAKTTLITTRNQKYFSDQLDIINVSSTHQLNYGNRVSPQFPLLIMMDIIYAYVLEIDRDKKEHIFEKTIIN</sequence>
<dbReference type="EMBL" id="JARQAG010000013">
    <property type="protein sequence ID" value="MDT2732230.1"/>
    <property type="molecule type" value="Genomic_DNA"/>
</dbReference>
<gene>
    <name evidence="4" type="ORF">P7G31_08325</name>
</gene>
<organism evidence="4 5">
    <name type="scientific">Streptococcus parauberis</name>
    <dbReference type="NCBI Taxonomy" id="1348"/>
    <lineage>
        <taxon>Bacteria</taxon>
        <taxon>Bacillati</taxon>
        <taxon>Bacillota</taxon>
        <taxon>Bacilli</taxon>
        <taxon>Lactobacillales</taxon>
        <taxon>Streptococcaceae</taxon>
        <taxon>Streptococcus</taxon>
    </lineage>
</organism>
<dbReference type="InterPro" id="IPR001347">
    <property type="entry name" value="SIS_dom"/>
</dbReference>
<dbReference type="PROSITE" id="PS51071">
    <property type="entry name" value="HTH_RPIR"/>
    <property type="match status" value="1"/>
</dbReference>
<evidence type="ECO:0000256" key="1">
    <source>
        <dbReference type="ARBA" id="ARBA00023015"/>
    </source>
</evidence>
<reference evidence="4" key="1">
    <citation type="submission" date="2023-03" db="EMBL/GenBank/DDBJ databases">
        <authorList>
            <person name="Shen W."/>
            <person name="Cai J."/>
        </authorList>
    </citation>
    <scope>NUCLEOTIDE SEQUENCE</scope>
    <source>
        <strain evidence="4">P82-2</strain>
    </source>
</reference>
<dbReference type="GO" id="GO:0097367">
    <property type="term" value="F:carbohydrate derivative binding"/>
    <property type="evidence" value="ECO:0007669"/>
    <property type="project" value="InterPro"/>
</dbReference>
<evidence type="ECO:0000256" key="2">
    <source>
        <dbReference type="ARBA" id="ARBA00023125"/>
    </source>
</evidence>
<dbReference type="PANTHER" id="PTHR30514:SF21">
    <property type="entry name" value="RPIR-FAMILY TRANSCRIPTIONAL REGULATOR"/>
    <property type="match status" value="1"/>
</dbReference>
<protein>
    <submittedName>
        <fullName evidence="4">MurR/RpiR family transcriptional regulator</fullName>
    </submittedName>
</protein>
<dbReference type="RefSeq" id="WP_004347277.1">
    <property type="nucleotide sequence ID" value="NZ_BAWT01000003.1"/>
</dbReference>
<accession>A0A0E2UAE7</accession>
<name>A0A0E2UAE7_9STRE</name>
<dbReference type="Proteomes" id="UP001180515">
    <property type="component" value="Unassembled WGS sequence"/>
</dbReference>
<dbReference type="SUPFAM" id="SSF53697">
    <property type="entry name" value="SIS domain"/>
    <property type="match status" value="1"/>
</dbReference>
<dbReference type="InterPro" id="IPR000281">
    <property type="entry name" value="HTH_RpiR"/>
</dbReference>
<dbReference type="GO" id="GO:1901135">
    <property type="term" value="P:carbohydrate derivative metabolic process"/>
    <property type="evidence" value="ECO:0007669"/>
    <property type="project" value="InterPro"/>
</dbReference>
<dbReference type="InterPro" id="IPR046348">
    <property type="entry name" value="SIS_dom_sf"/>
</dbReference>
<evidence type="ECO:0000256" key="3">
    <source>
        <dbReference type="ARBA" id="ARBA00023163"/>
    </source>
</evidence>
<comment type="caution">
    <text evidence="4">The sequence shown here is derived from an EMBL/GenBank/DDBJ whole genome shotgun (WGS) entry which is preliminary data.</text>
</comment>
<dbReference type="InterPro" id="IPR035472">
    <property type="entry name" value="RpiR-like_SIS"/>
</dbReference>
<evidence type="ECO:0000313" key="4">
    <source>
        <dbReference type="EMBL" id="MDT2732230.1"/>
    </source>
</evidence>
<dbReference type="GO" id="GO:0003677">
    <property type="term" value="F:DNA binding"/>
    <property type="evidence" value="ECO:0007669"/>
    <property type="project" value="UniProtKB-KW"/>
</dbReference>
<dbReference type="Pfam" id="PF01418">
    <property type="entry name" value="HTH_6"/>
    <property type="match status" value="1"/>
</dbReference>